<dbReference type="InterPro" id="IPR001509">
    <property type="entry name" value="Epimerase_deHydtase"/>
</dbReference>
<dbReference type="FunFam" id="3.40.50.720:FF:000336">
    <property type="entry name" value="Aldehyde reductase"/>
    <property type="match status" value="1"/>
</dbReference>
<organism evidence="4 5">
    <name type="scientific">Chlorobium luteolum (strain DSM 273 / BCRC 81028 / 2530)</name>
    <name type="common">Pelodictyon luteolum</name>
    <dbReference type="NCBI Taxonomy" id="319225"/>
    <lineage>
        <taxon>Bacteria</taxon>
        <taxon>Pseudomonadati</taxon>
        <taxon>Chlorobiota</taxon>
        <taxon>Chlorobiia</taxon>
        <taxon>Chlorobiales</taxon>
        <taxon>Chlorobiaceae</taxon>
        <taxon>Chlorobium/Pelodictyon group</taxon>
        <taxon>Pelodictyon</taxon>
    </lineage>
</organism>
<dbReference type="Pfam" id="PF01370">
    <property type="entry name" value="Epimerase"/>
    <property type="match status" value="1"/>
</dbReference>
<dbReference type="GO" id="GO:0016616">
    <property type="term" value="F:oxidoreductase activity, acting on the CH-OH group of donors, NAD or NADP as acceptor"/>
    <property type="evidence" value="ECO:0007669"/>
    <property type="project" value="TreeGrafter"/>
</dbReference>
<evidence type="ECO:0000256" key="1">
    <source>
        <dbReference type="ARBA" id="ARBA00023002"/>
    </source>
</evidence>
<dbReference type="KEGG" id="plt:Plut_0547"/>
<gene>
    <name evidence="4" type="ordered locus">Plut_0547</name>
</gene>
<dbReference type="Gene3D" id="3.40.50.720">
    <property type="entry name" value="NAD(P)-binding Rossmann-like Domain"/>
    <property type="match status" value="1"/>
</dbReference>
<dbReference type="PANTHER" id="PTHR10366:SF564">
    <property type="entry name" value="STEROL-4-ALPHA-CARBOXYLATE 3-DEHYDROGENASE, DECARBOXYLATING"/>
    <property type="match status" value="1"/>
</dbReference>
<evidence type="ECO:0000313" key="5">
    <source>
        <dbReference type="Proteomes" id="UP000002709"/>
    </source>
</evidence>
<proteinExistence type="inferred from homology"/>
<dbReference type="SUPFAM" id="SSF51735">
    <property type="entry name" value="NAD(P)-binding Rossmann-fold domains"/>
    <property type="match status" value="1"/>
</dbReference>
<dbReference type="eggNOG" id="COG0451">
    <property type="taxonomic scope" value="Bacteria"/>
</dbReference>
<feature type="domain" description="NAD-dependent epimerase/dehydratase" evidence="3">
    <location>
        <begin position="7"/>
        <end position="240"/>
    </location>
</feature>
<dbReference type="Proteomes" id="UP000002709">
    <property type="component" value="Chromosome"/>
</dbReference>
<dbReference type="PANTHER" id="PTHR10366">
    <property type="entry name" value="NAD DEPENDENT EPIMERASE/DEHYDRATASE"/>
    <property type="match status" value="1"/>
</dbReference>
<reference evidence="5" key="1">
    <citation type="submission" date="2005-08" db="EMBL/GenBank/DDBJ databases">
        <title>Complete sequence of Pelodictyon luteolum DSM 273.</title>
        <authorList>
            <consortium name="US DOE Joint Genome Institute"/>
            <person name="Copeland A."/>
            <person name="Lucas S."/>
            <person name="Lapidus A."/>
            <person name="Barry K."/>
            <person name="Detter J.C."/>
            <person name="Glavina T."/>
            <person name="Hammon N."/>
            <person name="Israni S."/>
            <person name="Pitluck S."/>
            <person name="Bryant D."/>
            <person name="Schmutz J."/>
            <person name="Larimer F."/>
            <person name="Land M."/>
            <person name="Kyrpides N."/>
            <person name="Ivanova N."/>
            <person name="Richardson P."/>
        </authorList>
    </citation>
    <scope>NUCLEOTIDE SEQUENCE [LARGE SCALE GENOMIC DNA]</scope>
    <source>
        <strain evidence="5">DSM 273 / BCRC 81028 / 2530</strain>
    </source>
</reference>
<dbReference type="HOGENOM" id="CLU_007383_9_2_10"/>
<dbReference type="InterPro" id="IPR036291">
    <property type="entry name" value="NAD(P)-bd_dom_sf"/>
</dbReference>
<evidence type="ECO:0000259" key="3">
    <source>
        <dbReference type="Pfam" id="PF01370"/>
    </source>
</evidence>
<keyword evidence="1" id="KW-0560">Oxidoreductase</keyword>
<dbReference type="RefSeq" id="WP_011357306.1">
    <property type="nucleotide sequence ID" value="NC_007512.1"/>
</dbReference>
<protein>
    <submittedName>
        <fullName evidence="4">Nucleoside-diphosphate-sugar epimerases-like protein</fullName>
    </submittedName>
</protein>
<keyword evidence="5" id="KW-1185">Reference proteome</keyword>
<name>Q3B5F0_CHLL3</name>
<dbReference type="EMBL" id="CP000096">
    <property type="protein sequence ID" value="ABB23431.1"/>
    <property type="molecule type" value="Genomic_DNA"/>
</dbReference>
<evidence type="ECO:0000313" key="4">
    <source>
        <dbReference type="EMBL" id="ABB23431.1"/>
    </source>
</evidence>
<dbReference type="InterPro" id="IPR050425">
    <property type="entry name" value="NAD(P)_dehydrat-like"/>
</dbReference>
<sequence length="347" mass="37997">MTTPRTISVTGASGYIASHIIEQLLKEGYGVRGTVRRTASAYPWLTALKGAAERLELFSADLLEAGSFERALSGCDTLLHTASPYVINVNDPEHDLLAPALEGTRNVLSACQRAGTIRRVVLTSSIAAVTDEPDSRHTFTEADWNSRSSLGRNPYHYAKTMAERAAWEFMEREKPGFSLVVLNPTLVTGPSLGPGVNTTNGILRDILTGVYPGIMDMNWGFVDVRDTAAAHILAMNTPEARGRYLCSSGELTMHEVVDLLRQNGYSGYRLPKIDLSSKAGTALMKMLSYTQPKDTGTFIRTHIGRAIHISNEKIRRDLKMTFMPPEKSILDAVGDMISQGHLADKKS</sequence>
<dbReference type="OrthoDB" id="9778052at2"/>
<dbReference type="AlphaFoldDB" id="Q3B5F0"/>
<dbReference type="STRING" id="319225.Plut_0547"/>
<dbReference type="CDD" id="cd05227">
    <property type="entry name" value="AR_SDR_e"/>
    <property type="match status" value="1"/>
</dbReference>
<comment type="similarity">
    <text evidence="2">Belongs to the NAD(P)-dependent epimerase/dehydratase family. Dihydroflavonol-4-reductase subfamily.</text>
</comment>
<evidence type="ECO:0000256" key="2">
    <source>
        <dbReference type="ARBA" id="ARBA00023445"/>
    </source>
</evidence>
<accession>Q3B5F0</accession>